<dbReference type="GO" id="GO:0000976">
    <property type="term" value="F:transcription cis-regulatory region binding"/>
    <property type="evidence" value="ECO:0007669"/>
    <property type="project" value="TreeGrafter"/>
</dbReference>
<dbReference type="Pfam" id="PF25577">
    <property type="entry name" value="TPR_TAF2_C"/>
    <property type="match status" value="1"/>
</dbReference>
<evidence type="ECO:0000259" key="11">
    <source>
        <dbReference type="Pfam" id="PF25577"/>
    </source>
</evidence>
<feature type="region of interest" description="Disordered" evidence="9">
    <location>
        <begin position="1273"/>
        <end position="1301"/>
    </location>
</feature>
<sequence>MSFISLHDRNHLAGPTPKYTGGQTGTPRSRSKVKNVNLLTQHFRLAHQRVSLDVDLAHKKINGFTELTLIPTSNQLRAVKLDAREMNIKEVYVNGTKLVNFIHKDMLYINDPEKFESCTSAKLVNIWDLYSEKFTINQHHLLRRKLNYIFGEFEEDEYDANNTFDLGNTEELIISLPDNFKHQSADRHAAHTPASLIPTDLTPLHLRNKNTHGDTYAPIQIGIEYELINPNNGVNFSCFGEDRKLWHAYTVNSEYNVSTSSWVPCVDNLWEKGTWSFELTVPRSTKDIDNFSSFENGSLNDSKEDEVETKHSSSKGIPVDHNESDDDEDDAEHFDLFVCTGDTNNVKETPHPTDKSKKVVSWSIFNPICAHHVGWAIGPFESSELANLNSNSLQPSGEDEMEEIEKDELGSVVTLYFLPGQEELARNTCIFVHEALNFFSSEFGSYPFSSYGIVFVSGPSHPYNNFAGLTVLSDRLLYPQNLIEPIFTLTEEILECIAGQWSSINIVPQTFHDLWCTIGIARFMSFQFLKNLMGTNEFRYKIKQKMEKIVETDVSKQPISLPYLRFPLSEADLDFVRLKSSVILLILDRRMTKTDKLFGLSRVLPKIFLQAMSGDLQNGTLSTQHFQNVCEKVNRNRLDNFFKQWVFGVGTPVFNITQRFNKKRSLIEVVIRQTQVQQHKTIRPKPENFMEEAMHYLHDQELPSAQTTFMGPMTIRVHEADGTPYEHIVDIKDSLVKFDVQYNTKARRLRKHKEENVEANPVFSKLGDILKKDKDMKEWDLEEWPKRDEDLVDPYEWIRLDTDTEWIAKFNVRQPDYMFCSQLQHDRDVEAQCDAARYFGEQEKPNKIYCTTLTRTLMDRRYHYGVRIAAARALADLSKQSNSYFGLKYLLKAFRKLFCFENSSIPRANSFEQFERYFLQRAFPRILAQVRDDEGNTLPEIKEILLNFVKYNDNSNNEFQDCYYVSDLLGALTEATIPINEKKKVIDFHLEKEKRLGYESGDQQFVDQVVEELDRLCKIEEWVPSYQNIIYASCIRQKAKLARNNLCEYSFEEFAKFTTPKNPFEIRLAAFEGILVLGGIKVWEVLRYFLHSLCLSSSTSSFRTRMIDALKNAVCEAAIHGLPSDIDDPEFDSLDKLFNSRKGHSNPNGMVVVEESQNPEISSRRDALARASIEGAILLLRRDYGIGIGLKKIFWRLIHTSLLGLRERRILFGLCELLFFEKDTYPVDIPVPYVPLEELKKKIVAKELDNCQVIIKREGRFRIQLSTKISLSDGRRAEKPGRAVSEHGKRGSSSTFDNKAPEPKLKLRLGRLETKGPEAEQDPIVTRNGKNNMSIKMKFLRRNLSDVTTSRRRRRNVLLSDSSVTLKFFSPDNIKKLKNPPKINTVADESVNDIPTIARGDLSVIKGPTRFVKIKSGMVSLSETPFTSDQREDMTSQQPKQNHLMNESETPQTVKETVAEPIKRDISHAPNKLTPRVTSREGLAEPPWSRATSPGDGENHGTKKKKTKIYIHDGSRSQSRSTSSSVEPEEKKEPAESRDEKNNEQEQKEAPKSKPKLSLKLSLK</sequence>
<evidence type="ECO:0000259" key="10">
    <source>
        <dbReference type="Pfam" id="PF25316"/>
    </source>
</evidence>
<dbReference type="Gene3D" id="2.60.40.1730">
    <property type="entry name" value="tricorn interacting facor f3 domain"/>
    <property type="match status" value="1"/>
</dbReference>
<feature type="region of interest" description="Disordered" evidence="9">
    <location>
        <begin position="1423"/>
        <end position="1564"/>
    </location>
</feature>
<comment type="function">
    <text evidence="7">Functions as a component of the DNA-binding general transcription factor complex TFIID. Binding of TFIID to a promoter (with or without TATA element) is the initial step in pre-initiation complex (PIC) formation. TFIID plays a key role in the regulation of gene expression by RNA polymerase II through different activities such as transcription activator interaction, core promoter recognition and selectivity, TFIIA and TFIIB interaction, chromatin modification (histone acetylation by TAF1), facilitation of DNA opening and initiation of transcription.</text>
</comment>
<dbReference type="FunFam" id="1.10.390.10:FF:000011">
    <property type="entry name" value="Transcription initiation factor TFIID subunit"/>
    <property type="match status" value="1"/>
</dbReference>
<feature type="compositionally biased region" description="Basic residues" evidence="9">
    <location>
        <begin position="1553"/>
        <end position="1564"/>
    </location>
</feature>
<evidence type="ECO:0000256" key="4">
    <source>
        <dbReference type="ARBA" id="ARBA00023015"/>
    </source>
</evidence>
<accession>A0A0L0NUP5</accession>
<dbReference type="InterPro" id="IPR057991">
    <property type="entry name" value="TPR_TAF2_C"/>
</dbReference>
<evidence type="ECO:0000256" key="8">
    <source>
        <dbReference type="ARBA" id="ARBA00076306"/>
    </source>
</evidence>
<feature type="region of interest" description="Disordered" evidence="9">
    <location>
        <begin position="293"/>
        <end position="329"/>
    </location>
</feature>
<evidence type="ECO:0000313" key="12">
    <source>
        <dbReference type="EMBL" id="KND97902.1"/>
    </source>
</evidence>
<evidence type="ECO:0000256" key="3">
    <source>
        <dbReference type="ARBA" id="ARBA00017363"/>
    </source>
</evidence>
<evidence type="ECO:0000256" key="5">
    <source>
        <dbReference type="ARBA" id="ARBA00023163"/>
    </source>
</evidence>
<dbReference type="VEuPathDB" id="FungiDB:CJJ07_000077"/>
<feature type="compositionally biased region" description="Basic and acidic residues" evidence="9">
    <location>
        <begin position="1457"/>
        <end position="1467"/>
    </location>
</feature>
<dbReference type="VEuPathDB" id="FungiDB:B9J08_001626"/>
<keyword evidence="6" id="KW-0539">Nucleus</keyword>
<dbReference type="PANTHER" id="PTHR15137:SF9">
    <property type="entry name" value="TRANSCRIPTION INITIATION FACTOR TFIID SUBUNIT 2"/>
    <property type="match status" value="1"/>
</dbReference>
<dbReference type="InterPro" id="IPR042097">
    <property type="entry name" value="Aminopeptidase_N-like_N_sf"/>
</dbReference>
<feature type="compositionally biased region" description="Basic and acidic residues" evidence="9">
    <location>
        <begin position="1"/>
        <end position="11"/>
    </location>
</feature>
<dbReference type="InterPro" id="IPR037813">
    <property type="entry name" value="TAF2"/>
</dbReference>
<dbReference type="SUPFAM" id="SSF55486">
    <property type="entry name" value="Metalloproteases ('zincins'), catalytic domain"/>
    <property type="match status" value="1"/>
</dbReference>
<keyword evidence="4" id="KW-0805">Transcription regulation</keyword>
<dbReference type="GO" id="GO:0003682">
    <property type="term" value="F:chromatin binding"/>
    <property type="evidence" value="ECO:0007669"/>
    <property type="project" value="TreeGrafter"/>
</dbReference>
<dbReference type="InterPro" id="IPR027268">
    <property type="entry name" value="Peptidase_M4/M1_CTD_sf"/>
</dbReference>
<evidence type="ECO:0000313" key="13">
    <source>
        <dbReference type="Proteomes" id="UP000037122"/>
    </source>
</evidence>
<dbReference type="Pfam" id="PF25316">
    <property type="entry name" value="TAF2_3rd"/>
    <property type="match status" value="1"/>
</dbReference>
<feature type="compositionally biased region" description="Basic and acidic residues" evidence="9">
    <location>
        <begin position="1528"/>
        <end position="1552"/>
    </location>
</feature>
<dbReference type="Gene3D" id="1.10.390.10">
    <property type="entry name" value="Neutral Protease Domain 2"/>
    <property type="match status" value="1"/>
</dbReference>
<dbReference type="EMBL" id="LGST01000038">
    <property type="protein sequence ID" value="KND97902.1"/>
    <property type="molecule type" value="Genomic_DNA"/>
</dbReference>
<organism evidence="12 13">
    <name type="scientific">Candidozyma auris</name>
    <name type="common">Yeast</name>
    <name type="synonym">Candida auris</name>
    <dbReference type="NCBI Taxonomy" id="498019"/>
    <lineage>
        <taxon>Eukaryota</taxon>
        <taxon>Fungi</taxon>
        <taxon>Dikarya</taxon>
        <taxon>Ascomycota</taxon>
        <taxon>Saccharomycotina</taxon>
        <taxon>Pichiomycetes</taxon>
        <taxon>Metschnikowiaceae</taxon>
        <taxon>Candidozyma</taxon>
    </lineage>
</organism>
<evidence type="ECO:0000256" key="6">
    <source>
        <dbReference type="ARBA" id="ARBA00023242"/>
    </source>
</evidence>
<dbReference type="SUPFAM" id="SSF48371">
    <property type="entry name" value="ARM repeat"/>
    <property type="match status" value="1"/>
</dbReference>
<feature type="compositionally biased region" description="Low complexity" evidence="9">
    <location>
        <begin position="1516"/>
        <end position="1526"/>
    </location>
</feature>
<dbReference type="GO" id="GO:0005669">
    <property type="term" value="C:transcription factor TFIID complex"/>
    <property type="evidence" value="ECO:0007669"/>
    <property type="project" value="InterPro"/>
</dbReference>
<gene>
    <name evidence="12" type="ORF">QG37_05317</name>
</gene>
<dbReference type="PANTHER" id="PTHR15137">
    <property type="entry name" value="TRANSCRIPTION INITIATION FACTOR TFIID"/>
    <property type="match status" value="1"/>
</dbReference>
<keyword evidence="5" id="KW-0804">Transcription</keyword>
<dbReference type="VEuPathDB" id="FungiDB:CJI96_0000091"/>
<dbReference type="CDD" id="cd09839">
    <property type="entry name" value="M1_like_TAF2"/>
    <property type="match status" value="1"/>
</dbReference>
<dbReference type="SUPFAM" id="SSF63737">
    <property type="entry name" value="Leukotriene A4 hydrolase N-terminal domain"/>
    <property type="match status" value="1"/>
</dbReference>
<dbReference type="InterPro" id="IPR057345">
    <property type="entry name" value="Ig-like_TAF2"/>
</dbReference>
<evidence type="ECO:0000256" key="9">
    <source>
        <dbReference type="SAM" id="MobiDB-lite"/>
    </source>
</evidence>
<dbReference type="VEuPathDB" id="FungiDB:CJI97_001684"/>
<feature type="domain" description="Transcription initiation factor TFIID subunit 2 TPR repeats" evidence="11">
    <location>
        <begin position="816"/>
        <end position="1091"/>
    </location>
</feature>
<dbReference type="InterPro" id="IPR016024">
    <property type="entry name" value="ARM-type_fold"/>
</dbReference>
<evidence type="ECO:0000256" key="1">
    <source>
        <dbReference type="ARBA" id="ARBA00004123"/>
    </source>
</evidence>
<dbReference type="VEuPathDB" id="FungiDB:QG37_05317"/>
<dbReference type="GO" id="GO:0006367">
    <property type="term" value="P:transcription initiation at RNA polymerase II promoter"/>
    <property type="evidence" value="ECO:0007669"/>
    <property type="project" value="TreeGrafter"/>
</dbReference>
<dbReference type="GO" id="GO:0016251">
    <property type="term" value="F:RNA polymerase II general transcription initiation factor activity"/>
    <property type="evidence" value="ECO:0007669"/>
    <property type="project" value="TreeGrafter"/>
</dbReference>
<proteinExistence type="inferred from homology"/>
<comment type="subcellular location">
    <subcellularLocation>
        <location evidence="1">Nucleus</location>
    </subcellularLocation>
</comment>
<dbReference type="VEuPathDB" id="FungiDB:CJJ09_001853"/>
<feature type="compositionally biased region" description="Basic and acidic residues" evidence="9">
    <location>
        <begin position="1273"/>
        <end position="1289"/>
    </location>
</feature>
<comment type="similarity">
    <text evidence="2">Belongs to the TAF2 family.</text>
</comment>
<reference evidence="13" key="1">
    <citation type="journal article" date="2015" name="BMC Genomics">
        <title>Draft genome of a commonly misdiagnosed multidrug resistant pathogen Candida auris.</title>
        <authorList>
            <person name="Chatterjee S."/>
            <person name="Alampalli S.V."/>
            <person name="Nageshan R.K."/>
            <person name="Chettiar S.T."/>
            <person name="Joshi S."/>
            <person name="Tatu U.S."/>
        </authorList>
    </citation>
    <scope>NUCLEOTIDE SEQUENCE [LARGE SCALE GENOMIC DNA]</scope>
    <source>
        <strain evidence="13">6684</strain>
    </source>
</reference>
<feature type="region of interest" description="Disordered" evidence="9">
    <location>
        <begin position="1"/>
        <end position="30"/>
    </location>
</feature>
<evidence type="ECO:0000256" key="2">
    <source>
        <dbReference type="ARBA" id="ARBA00010937"/>
    </source>
</evidence>
<name>A0A0L0NUP5_CANAR</name>
<protein>
    <recommendedName>
        <fullName evidence="3">Transcription initiation factor TFIID subunit 2</fullName>
    </recommendedName>
    <alternativeName>
        <fullName evidence="8">TBP-associated factor 2</fullName>
    </alternativeName>
</protein>
<comment type="caution">
    <text evidence="12">The sequence shown here is derived from an EMBL/GenBank/DDBJ whole genome shotgun (WGS) entry which is preliminary data.</text>
</comment>
<feature type="compositionally biased region" description="Polar residues" evidence="9">
    <location>
        <begin position="1435"/>
        <end position="1455"/>
    </location>
</feature>
<dbReference type="Proteomes" id="UP000037122">
    <property type="component" value="Unassembled WGS sequence"/>
</dbReference>
<evidence type="ECO:0000256" key="7">
    <source>
        <dbReference type="ARBA" id="ARBA00025346"/>
    </source>
</evidence>
<feature type="domain" description="Transcription initiation factor TFIID subunit 2 Ig-like" evidence="10">
    <location>
        <begin position="650"/>
        <end position="815"/>
    </location>
</feature>